<dbReference type="Proteomes" id="UP000188354">
    <property type="component" value="Unassembled WGS sequence"/>
</dbReference>
<protein>
    <recommendedName>
        <fullName evidence="4">DUF863 domain-containing protein</fullName>
    </recommendedName>
</protein>
<reference evidence="2 3" key="1">
    <citation type="journal article" date="2017" name="Plant Biotechnol. J.">
        <title>A comprehensive draft genome sequence for lupin (Lupinus angustifolius), an emerging health food: insights into plant-microbe interactions and legume evolution.</title>
        <authorList>
            <person name="Hane J.K."/>
            <person name="Ming Y."/>
            <person name="Kamphuis L.G."/>
            <person name="Nelson M.N."/>
            <person name="Garg G."/>
            <person name="Atkins C.A."/>
            <person name="Bayer P.E."/>
            <person name="Bravo A."/>
            <person name="Bringans S."/>
            <person name="Cannon S."/>
            <person name="Edwards D."/>
            <person name="Foley R."/>
            <person name="Gao L.L."/>
            <person name="Harrison M.J."/>
            <person name="Huang W."/>
            <person name="Hurgobin B."/>
            <person name="Li S."/>
            <person name="Liu C.W."/>
            <person name="McGrath A."/>
            <person name="Morahan G."/>
            <person name="Murray J."/>
            <person name="Weller J."/>
            <person name="Jian J."/>
            <person name="Singh K.B."/>
        </authorList>
    </citation>
    <scope>NUCLEOTIDE SEQUENCE [LARGE SCALE GENOMIC DNA]</scope>
    <source>
        <strain evidence="3">cv. Tanjil</strain>
        <tissue evidence="2">Whole plant</tissue>
    </source>
</reference>
<dbReference type="EMBL" id="MLAU01028939">
    <property type="protein sequence ID" value="OIW21596.1"/>
    <property type="molecule type" value="Genomic_DNA"/>
</dbReference>
<feature type="region of interest" description="Disordered" evidence="1">
    <location>
        <begin position="987"/>
        <end position="1016"/>
    </location>
</feature>
<feature type="compositionally biased region" description="Low complexity" evidence="1">
    <location>
        <begin position="989"/>
        <end position="1000"/>
    </location>
</feature>
<dbReference type="Gramene" id="OIW21596">
    <property type="protein sequence ID" value="OIW21596"/>
    <property type="gene ID" value="TanjilG_06720"/>
</dbReference>
<feature type="compositionally biased region" description="Polar residues" evidence="1">
    <location>
        <begin position="461"/>
        <end position="474"/>
    </location>
</feature>
<dbReference type="AlphaFoldDB" id="A0A394DED2"/>
<organism evidence="2 3">
    <name type="scientific">Lupinus angustifolius</name>
    <name type="common">Narrow-leaved blue lupine</name>
    <dbReference type="NCBI Taxonomy" id="3871"/>
    <lineage>
        <taxon>Eukaryota</taxon>
        <taxon>Viridiplantae</taxon>
        <taxon>Streptophyta</taxon>
        <taxon>Embryophyta</taxon>
        <taxon>Tracheophyta</taxon>
        <taxon>Spermatophyta</taxon>
        <taxon>Magnoliopsida</taxon>
        <taxon>eudicotyledons</taxon>
        <taxon>Gunneridae</taxon>
        <taxon>Pentapetalae</taxon>
        <taxon>rosids</taxon>
        <taxon>fabids</taxon>
        <taxon>Fabales</taxon>
        <taxon>Fabaceae</taxon>
        <taxon>Papilionoideae</taxon>
        <taxon>50 kb inversion clade</taxon>
        <taxon>genistoids sensu lato</taxon>
        <taxon>core genistoids</taxon>
        <taxon>Genisteae</taxon>
        <taxon>Lupinus</taxon>
    </lineage>
</organism>
<dbReference type="PANTHER" id="PTHR33167">
    <property type="entry name" value="TRANSCRIPTION FACTOR, PUTATIVE (DUF863)-RELATED"/>
    <property type="match status" value="1"/>
</dbReference>
<dbReference type="PANTHER" id="PTHR33167:SF37">
    <property type="entry name" value="DUF863 FAMILY PROTEIN"/>
    <property type="match status" value="1"/>
</dbReference>
<comment type="caution">
    <text evidence="2">The sequence shown here is derived from an EMBL/GenBank/DDBJ whole genome shotgun (WGS) entry which is preliminary data.</text>
</comment>
<feature type="region of interest" description="Disordered" evidence="1">
    <location>
        <begin position="1039"/>
        <end position="1069"/>
    </location>
</feature>
<feature type="region of interest" description="Disordered" evidence="1">
    <location>
        <begin position="461"/>
        <end position="482"/>
    </location>
</feature>
<name>A0A394DED2_LUPAN</name>
<feature type="region of interest" description="Disordered" evidence="1">
    <location>
        <begin position="792"/>
        <end position="815"/>
    </location>
</feature>
<evidence type="ECO:0000313" key="3">
    <source>
        <dbReference type="Proteomes" id="UP000188354"/>
    </source>
</evidence>
<dbReference type="OrthoDB" id="630817at2759"/>
<evidence type="ECO:0000256" key="1">
    <source>
        <dbReference type="SAM" id="MobiDB-lite"/>
    </source>
</evidence>
<dbReference type="STRING" id="3871.A0A394DED2"/>
<sequence>MGTKVQNLPGYYSMRDLNEESSSCGWPLFYGDKTLTNGQYYNNHLPTVTADACSVSDKDVVKRTMLEHEAVFKNQVYELHRLYRIQMDLMNEVKRKELHKNQIPIPASFSTDPLASQITIEDGKKWHISVVEGIHSHLGSIKGISNQSGVLFPSPNRCNSKDIEVLEPRPSKVQRKMFDLELPADVYIDTEESEKLSDEKINGPTSFLLDRNCKNGKESDVKLFCGNGVKTSHEDTLRSEQFSRRRNDLADLNEPVQVEETNGSHYVHLRSHNPYQGKAECSNPSESAKQPKLFGLSREQLHSSHHITDNLPRKNGYLENNGSGKGWIKSASDAGQSKSSIQYVPQAPKLEKSLFSSQTTHDALSKVHEACASDYITGGSKTNSLMEKTVSGIDFSERNREYSINKHPESVVPLPRPGFFAVSPSSDLSKSWSHSASSWEMANSSLSQKLMSVQTPSCLNSSGALSRSSQSHKSNGFLDDRWPLNINSKPNSGFRCGVPMQNEFHAGSLSRSKEPSTNIASTSYDYLNHNNDCKIIAEHSFNSGSYKGSNSNFNNMKSRNIDLNVMLSNGSSNNLVSQSGIGIMDGEQKHVEHHAVLPWLRAKTACKNEVKIADRGIHAGESCVFNVVSLSKKDETGTGPSGKFMHNVTSVSCSNDIEPKRTEVSGSSSSKKILGVPIFDTPHISPKKELSSITSSSISIPNLSDVDPVENNRKNWLFDMNLPCDADGVELGKEAATETIISRERSPIKEANSRNQFDLNLCMSEDETSLTTIPCDEVKMKATIDLEALAVPENEEDSVPEEKPLENSLESPKGPLDTVEQTHEELMRQAAEAIVVLSSLPCDQVDGVISKPSESPMVDPLSWFVDVISSCKDNLESKLDNSRGKTGDDNVESSYEGMDSFEAMTLKLPETKEEDYMPKPLVPENFIVEETTTSLPSRTRRGAARRGRQRRDFQRDILPGLASLSRHEVTEDLQIFGGLMRATGYSWHSGSTRRSCSRNGSGRGRRQVQVAPSPRPVVATNETCTPLMQQLNNIEVGLEDRSLTGWGKTTRRPRRQRCPAGNPPSIPLT</sequence>
<evidence type="ECO:0000313" key="2">
    <source>
        <dbReference type="EMBL" id="OIW21596.1"/>
    </source>
</evidence>
<dbReference type="KEGG" id="lang:109340216"/>
<dbReference type="InterPro" id="IPR008581">
    <property type="entry name" value="DUF863_pln"/>
</dbReference>
<dbReference type="Pfam" id="PF05904">
    <property type="entry name" value="DUF863"/>
    <property type="match status" value="1"/>
</dbReference>
<accession>A0A394DED2</accession>
<gene>
    <name evidence="2" type="ORF">TanjilG_06720</name>
</gene>
<keyword evidence="3" id="KW-1185">Reference proteome</keyword>
<evidence type="ECO:0008006" key="4">
    <source>
        <dbReference type="Google" id="ProtNLM"/>
    </source>
</evidence>
<proteinExistence type="predicted"/>